<name>A0A7X5XZE4_9SPHN</name>
<dbReference type="GO" id="GO:0033072">
    <property type="term" value="P:vancomycin biosynthetic process"/>
    <property type="evidence" value="ECO:0007669"/>
    <property type="project" value="UniProtKB-ARBA"/>
</dbReference>
<dbReference type="AlphaFoldDB" id="A0A7X5XZE4"/>
<dbReference type="CDD" id="cd03784">
    <property type="entry name" value="GT1_Gtf-like"/>
    <property type="match status" value="1"/>
</dbReference>
<dbReference type="PANTHER" id="PTHR48050:SF13">
    <property type="entry name" value="STEROL 3-BETA-GLUCOSYLTRANSFERASE UGT80A2"/>
    <property type="match status" value="1"/>
</dbReference>
<dbReference type="Pfam" id="PF06722">
    <property type="entry name" value="EryCIII-like_C"/>
    <property type="match status" value="1"/>
</dbReference>
<protein>
    <submittedName>
        <fullName evidence="3">UDP:flavonoid glycosyltransferase YjiC (YdhE family)</fullName>
    </submittedName>
</protein>
<proteinExistence type="predicted"/>
<reference evidence="3 4" key="1">
    <citation type="submission" date="2020-03" db="EMBL/GenBank/DDBJ databases">
        <title>Genomic Encyclopedia of Type Strains, Phase IV (KMG-IV): sequencing the most valuable type-strain genomes for metagenomic binning, comparative biology and taxonomic classification.</title>
        <authorList>
            <person name="Goeker M."/>
        </authorList>
    </citation>
    <scope>NUCLEOTIDE SEQUENCE [LARGE SCALE GENOMIC DNA]</scope>
    <source>
        <strain evidence="3 4">DSM 7225</strain>
    </source>
</reference>
<dbReference type="GO" id="GO:0016758">
    <property type="term" value="F:hexosyltransferase activity"/>
    <property type="evidence" value="ECO:0007669"/>
    <property type="project" value="InterPro"/>
</dbReference>
<dbReference type="InterPro" id="IPR002213">
    <property type="entry name" value="UDP_glucos_trans"/>
</dbReference>
<dbReference type="RefSeq" id="WP_125976724.1">
    <property type="nucleotide sequence ID" value="NZ_BAAADY010000003.1"/>
</dbReference>
<dbReference type="SMR" id="A0A7X5XZE4"/>
<dbReference type="FunFam" id="3.40.50.2000:FF:000009">
    <property type="entry name" value="Sterol 3-beta-glucosyltransferase UGT80A2"/>
    <property type="match status" value="1"/>
</dbReference>
<dbReference type="EMBL" id="JAATJB010000007">
    <property type="protein sequence ID" value="NJB98212.1"/>
    <property type="molecule type" value="Genomic_DNA"/>
</dbReference>
<dbReference type="PANTHER" id="PTHR48050">
    <property type="entry name" value="STEROL 3-BETA-GLUCOSYLTRANSFERASE"/>
    <property type="match status" value="1"/>
</dbReference>
<keyword evidence="3" id="KW-0808">Transferase</keyword>
<dbReference type="InterPro" id="IPR004276">
    <property type="entry name" value="GlycoTrans_28_N"/>
</dbReference>
<feature type="domain" description="Erythromycin biosynthesis protein CIII-like C-terminal" evidence="2">
    <location>
        <begin position="275"/>
        <end position="396"/>
    </location>
</feature>
<organism evidence="3 4">
    <name type="scientific">Sphingomonas trueperi</name>
    <dbReference type="NCBI Taxonomy" id="53317"/>
    <lineage>
        <taxon>Bacteria</taxon>
        <taxon>Pseudomonadati</taxon>
        <taxon>Pseudomonadota</taxon>
        <taxon>Alphaproteobacteria</taxon>
        <taxon>Sphingomonadales</taxon>
        <taxon>Sphingomonadaceae</taxon>
        <taxon>Sphingomonas</taxon>
    </lineage>
</organism>
<gene>
    <name evidence="3" type="ORF">GGR89_002543</name>
</gene>
<feature type="domain" description="Glycosyltransferase family 28 N-terminal" evidence="1">
    <location>
        <begin position="3"/>
        <end position="135"/>
    </location>
</feature>
<dbReference type="GO" id="GO:0008194">
    <property type="term" value="F:UDP-glycosyltransferase activity"/>
    <property type="evidence" value="ECO:0007669"/>
    <property type="project" value="InterPro"/>
</dbReference>
<dbReference type="Pfam" id="PF03033">
    <property type="entry name" value="Glyco_transf_28"/>
    <property type="match status" value="1"/>
</dbReference>
<dbReference type="InterPro" id="IPR010610">
    <property type="entry name" value="EryCIII-like_C"/>
</dbReference>
<dbReference type="Proteomes" id="UP000531251">
    <property type="component" value="Unassembled WGS sequence"/>
</dbReference>
<dbReference type="GO" id="GO:0005975">
    <property type="term" value="P:carbohydrate metabolic process"/>
    <property type="evidence" value="ECO:0007669"/>
    <property type="project" value="InterPro"/>
</dbReference>
<evidence type="ECO:0000259" key="1">
    <source>
        <dbReference type="Pfam" id="PF03033"/>
    </source>
</evidence>
<sequence>MRIAIFTIGTQGDVRPFAAFGRHLQALGHAVTIATSDRHRALIDQVGLRLAPIESDYAALMARERALIDGGNQLRIAGSVAATMMAWAPQWARQGMEAARGADLVLGSGSGTILGAAVAERIGVPFVQAQFMPLTPSRHLAPIWPLPGLRLPGTANLALSHALRIAMWRLMARPSNALREALGLRAFPLLGPWYEREQRVRPQPVLYAFSRHLQPQPADWSPGRAAVVGFWSLDQGHDWTPPPALRDFLDAGPPPLYVGFGSMLSGDQQRFTRLVLDAVRRTGRRAIVATGWGALESAQAPPNVLFLRDAPHDWLFPRVSLAVHHGGAGTTAAATRAGLPQVVVPFLADQFYWAWRLERSGVNPVLLDRRTMTAQDLADAIFLAEREGVRAAAERLGSLLRAETGMENATHALERWGVLPAVQTGRARQLA</sequence>
<accession>A0A7X5XZE4</accession>
<dbReference type="InterPro" id="IPR050426">
    <property type="entry name" value="Glycosyltransferase_28"/>
</dbReference>
<evidence type="ECO:0000313" key="3">
    <source>
        <dbReference type="EMBL" id="NJB98212.1"/>
    </source>
</evidence>
<keyword evidence="4" id="KW-1185">Reference proteome</keyword>
<evidence type="ECO:0000313" key="4">
    <source>
        <dbReference type="Proteomes" id="UP000531251"/>
    </source>
</evidence>
<evidence type="ECO:0000259" key="2">
    <source>
        <dbReference type="Pfam" id="PF06722"/>
    </source>
</evidence>
<comment type="caution">
    <text evidence="3">The sequence shown here is derived from an EMBL/GenBank/DDBJ whole genome shotgun (WGS) entry which is preliminary data.</text>
</comment>
<dbReference type="SUPFAM" id="SSF53756">
    <property type="entry name" value="UDP-Glycosyltransferase/glycogen phosphorylase"/>
    <property type="match status" value="1"/>
</dbReference>
<dbReference type="Gene3D" id="3.40.50.2000">
    <property type="entry name" value="Glycogen Phosphorylase B"/>
    <property type="match status" value="2"/>
</dbReference>